<name>A0A6S6TXA4_9BACT</name>
<accession>A0A6S6TXA4</accession>
<feature type="chain" id="PRO_5027946971" description="LysM domain-containing protein" evidence="1">
    <location>
        <begin position="22"/>
        <end position="233"/>
    </location>
</feature>
<evidence type="ECO:0000313" key="2">
    <source>
        <dbReference type="EMBL" id="CAA6820933.1"/>
    </source>
</evidence>
<dbReference type="AlphaFoldDB" id="A0A6S6TXA4"/>
<organism evidence="2">
    <name type="scientific">uncultured Sulfurovum sp</name>
    <dbReference type="NCBI Taxonomy" id="269237"/>
    <lineage>
        <taxon>Bacteria</taxon>
        <taxon>Pseudomonadati</taxon>
        <taxon>Campylobacterota</taxon>
        <taxon>Epsilonproteobacteria</taxon>
        <taxon>Campylobacterales</taxon>
        <taxon>Sulfurovaceae</taxon>
        <taxon>Sulfurovum</taxon>
        <taxon>environmental samples</taxon>
    </lineage>
</organism>
<protein>
    <recommendedName>
        <fullName evidence="3">LysM domain-containing protein</fullName>
    </recommendedName>
</protein>
<feature type="signal peptide" evidence="1">
    <location>
        <begin position="1"/>
        <end position="21"/>
    </location>
</feature>
<keyword evidence="1" id="KW-0732">Signal</keyword>
<reference evidence="2" key="1">
    <citation type="submission" date="2020-01" db="EMBL/GenBank/DDBJ databases">
        <authorList>
            <person name="Meier V. D."/>
            <person name="Meier V D."/>
        </authorList>
    </citation>
    <scope>NUCLEOTIDE SEQUENCE</scope>
    <source>
        <strain evidence="2">HLG_WM_MAG_02</strain>
    </source>
</reference>
<dbReference type="EMBL" id="CACVAZ010000138">
    <property type="protein sequence ID" value="CAA6820933.1"/>
    <property type="molecule type" value="Genomic_DNA"/>
</dbReference>
<evidence type="ECO:0008006" key="3">
    <source>
        <dbReference type="Google" id="ProtNLM"/>
    </source>
</evidence>
<proteinExistence type="predicted"/>
<sequence length="233" mass="26408">MKKTVINVALLSILLNAQLMAEELEIKLIDESEKSALFQQGNIEGTIIGCHDNAFKKELACAKKPKDAILSKLPTSQQIESTDLKNDDEREQIKMQLANILAELNHLKTAQKADRETIKQLKTVISELSPKLKIEKEKELIVSKQVIQEKIKRITPKLSKSKVPTLIDKKIKEISRTPNSVTIEVQRNESLSTYAEAYYGDNRKYYRIFQANKHILPASMILTIGDILTIPLD</sequence>
<gene>
    <name evidence="2" type="ORF">HELGO_WM19470</name>
</gene>
<evidence type="ECO:0000256" key="1">
    <source>
        <dbReference type="SAM" id="SignalP"/>
    </source>
</evidence>